<organism evidence="1 2">
    <name type="scientific">Candidatus Berkelbacteria bacterium CG10_big_fil_rev_8_21_14_0_10_43_13</name>
    <dbReference type="NCBI Taxonomy" id="1974514"/>
    <lineage>
        <taxon>Bacteria</taxon>
        <taxon>Candidatus Berkelbacteria</taxon>
    </lineage>
</organism>
<name>A0A2H0W5Y9_9BACT</name>
<protein>
    <submittedName>
        <fullName evidence="1">Uncharacterized protein</fullName>
    </submittedName>
</protein>
<evidence type="ECO:0000313" key="2">
    <source>
        <dbReference type="Proteomes" id="UP000231382"/>
    </source>
</evidence>
<dbReference type="AlphaFoldDB" id="A0A2H0W5Y9"/>
<proteinExistence type="predicted"/>
<comment type="caution">
    <text evidence="1">The sequence shown here is derived from an EMBL/GenBank/DDBJ whole genome shotgun (WGS) entry which is preliminary data.</text>
</comment>
<sequence>MRKTPVGPPIDYVSVVKNDTAESVMQKALKNGYILNSPGREIRYRVVLYPMTMQSRADVRLLTEQELRGHFATRG</sequence>
<dbReference type="EMBL" id="PEZW01000020">
    <property type="protein sequence ID" value="PIS07499.1"/>
    <property type="molecule type" value="Genomic_DNA"/>
</dbReference>
<evidence type="ECO:0000313" key="1">
    <source>
        <dbReference type="EMBL" id="PIS07499.1"/>
    </source>
</evidence>
<gene>
    <name evidence="1" type="ORF">COT78_03120</name>
</gene>
<accession>A0A2H0W5Y9</accession>
<reference evidence="2" key="1">
    <citation type="submission" date="2017-09" db="EMBL/GenBank/DDBJ databases">
        <title>Depth-based differentiation of microbial function through sediment-hosted aquifers and enrichment of novel symbionts in the deep terrestrial subsurface.</title>
        <authorList>
            <person name="Probst A.J."/>
            <person name="Ladd B."/>
            <person name="Jarett J.K."/>
            <person name="Geller-Mcgrath D.E."/>
            <person name="Sieber C.M.K."/>
            <person name="Emerson J.B."/>
            <person name="Anantharaman K."/>
            <person name="Thomas B.C."/>
            <person name="Malmstrom R."/>
            <person name="Stieglmeier M."/>
            <person name="Klingl A."/>
            <person name="Woyke T."/>
            <person name="Ryan C.M."/>
            <person name="Banfield J.F."/>
        </authorList>
    </citation>
    <scope>NUCLEOTIDE SEQUENCE [LARGE SCALE GENOMIC DNA]</scope>
</reference>
<dbReference type="Proteomes" id="UP000231382">
    <property type="component" value="Unassembled WGS sequence"/>
</dbReference>